<dbReference type="STRING" id="671987.R0I695"/>
<name>R0I695_EXST2</name>
<accession>R0I695</accession>
<proteinExistence type="predicted"/>
<evidence type="ECO:0000256" key="1">
    <source>
        <dbReference type="SAM" id="MobiDB-lite"/>
    </source>
</evidence>
<dbReference type="GeneID" id="19402811"/>
<reference evidence="2 3" key="1">
    <citation type="journal article" date="2012" name="PLoS Pathog.">
        <title>Diverse lifestyles and strategies of plant pathogenesis encoded in the genomes of eighteen Dothideomycetes fungi.</title>
        <authorList>
            <person name="Ohm R.A."/>
            <person name="Feau N."/>
            <person name="Henrissat B."/>
            <person name="Schoch C.L."/>
            <person name="Horwitz B.A."/>
            <person name="Barry K.W."/>
            <person name="Condon B.J."/>
            <person name="Copeland A.C."/>
            <person name="Dhillon B."/>
            <person name="Glaser F."/>
            <person name="Hesse C.N."/>
            <person name="Kosti I."/>
            <person name="LaButti K."/>
            <person name="Lindquist E.A."/>
            <person name="Lucas S."/>
            <person name="Salamov A.A."/>
            <person name="Bradshaw R.E."/>
            <person name="Ciuffetti L."/>
            <person name="Hamelin R.C."/>
            <person name="Kema G.H.J."/>
            <person name="Lawrence C."/>
            <person name="Scott J.A."/>
            <person name="Spatafora J.W."/>
            <person name="Turgeon B.G."/>
            <person name="de Wit P.J.G.M."/>
            <person name="Zhong S."/>
            <person name="Goodwin S.B."/>
            <person name="Grigoriev I.V."/>
        </authorList>
    </citation>
    <scope>NUCLEOTIDE SEQUENCE [LARGE SCALE GENOMIC DNA]</scope>
    <source>
        <strain evidence="3">28A</strain>
    </source>
</reference>
<dbReference type="OrthoDB" id="3682316at2759"/>
<dbReference type="EMBL" id="KB908877">
    <property type="protein sequence ID" value="EOA81120.1"/>
    <property type="molecule type" value="Genomic_DNA"/>
</dbReference>
<evidence type="ECO:0000313" key="2">
    <source>
        <dbReference type="EMBL" id="EOA81120.1"/>
    </source>
</evidence>
<evidence type="ECO:0000313" key="3">
    <source>
        <dbReference type="Proteomes" id="UP000016935"/>
    </source>
</evidence>
<feature type="region of interest" description="Disordered" evidence="1">
    <location>
        <begin position="141"/>
        <end position="162"/>
    </location>
</feature>
<dbReference type="RefSeq" id="XP_008031213.1">
    <property type="nucleotide sequence ID" value="XM_008033022.1"/>
</dbReference>
<dbReference type="AlphaFoldDB" id="R0I695"/>
<dbReference type="Proteomes" id="UP000016935">
    <property type="component" value="Unassembled WGS sequence"/>
</dbReference>
<dbReference type="eggNOG" id="ENOG502RB4M">
    <property type="taxonomic scope" value="Eukaryota"/>
</dbReference>
<protein>
    <submittedName>
        <fullName evidence="2">Uncharacterized protein</fullName>
    </submittedName>
</protein>
<organism evidence="2 3">
    <name type="scientific">Exserohilum turcicum (strain 28A)</name>
    <name type="common">Northern leaf blight fungus</name>
    <name type="synonym">Setosphaeria turcica</name>
    <dbReference type="NCBI Taxonomy" id="671987"/>
    <lineage>
        <taxon>Eukaryota</taxon>
        <taxon>Fungi</taxon>
        <taxon>Dikarya</taxon>
        <taxon>Ascomycota</taxon>
        <taxon>Pezizomycotina</taxon>
        <taxon>Dothideomycetes</taxon>
        <taxon>Pleosporomycetidae</taxon>
        <taxon>Pleosporales</taxon>
        <taxon>Pleosporineae</taxon>
        <taxon>Pleosporaceae</taxon>
        <taxon>Exserohilum</taxon>
    </lineage>
</organism>
<feature type="compositionally biased region" description="Basic and acidic residues" evidence="1">
    <location>
        <begin position="152"/>
        <end position="162"/>
    </location>
</feature>
<sequence length="373" mass="40412">MSTPSTIVTAPMNTSTTYQPTSYVTNMDISYDSLPSSLDDASDRFSSQAGSLRLDSWGLSNDDAMSGFLTNDSPSFHSPPTFEIDGSGSSADFPDSFGHMQVGCMDTTSHGQHSHILECNARLCNLNLDLSKRLQECLGTTPQGSPRLYNAKPEDGSTGDRDGINTTLERALGDLSEFIAVIRSYVSTRNDFDRGNPTGEPIGQGVGSGPGISATPKISLVFLINLLSAYLQLVTIYDKIFSPHRTRLCSTASLEPSCTSPSQQPLDFRLLGLSAAQGTLQTKILIHAILHQFDVIERMLGLPADLRVTDTQDVYLGLFEDERARSLLGAVSNAKRIETSWAQAQFNMEDYGGANALSALRMTLKVMQGFLDT</sequence>
<reference evidence="2 3" key="2">
    <citation type="journal article" date="2013" name="PLoS Genet.">
        <title>Comparative genome structure, secondary metabolite, and effector coding capacity across Cochliobolus pathogens.</title>
        <authorList>
            <person name="Condon B.J."/>
            <person name="Leng Y."/>
            <person name="Wu D."/>
            <person name="Bushley K.E."/>
            <person name="Ohm R.A."/>
            <person name="Otillar R."/>
            <person name="Martin J."/>
            <person name="Schackwitz W."/>
            <person name="Grimwood J."/>
            <person name="MohdZainudin N."/>
            <person name="Xue C."/>
            <person name="Wang R."/>
            <person name="Manning V.A."/>
            <person name="Dhillon B."/>
            <person name="Tu Z.J."/>
            <person name="Steffenson B.J."/>
            <person name="Salamov A."/>
            <person name="Sun H."/>
            <person name="Lowry S."/>
            <person name="LaButti K."/>
            <person name="Han J."/>
            <person name="Copeland A."/>
            <person name="Lindquist E."/>
            <person name="Barry K."/>
            <person name="Schmutz J."/>
            <person name="Baker S.E."/>
            <person name="Ciuffetti L.M."/>
            <person name="Grigoriev I.V."/>
            <person name="Zhong S."/>
            <person name="Turgeon B.G."/>
        </authorList>
    </citation>
    <scope>NUCLEOTIDE SEQUENCE [LARGE SCALE GENOMIC DNA]</scope>
    <source>
        <strain evidence="3">28A</strain>
    </source>
</reference>
<dbReference type="HOGENOM" id="CLU_742206_0_0_1"/>
<gene>
    <name evidence="2" type="ORF">SETTUDRAFT_24623</name>
</gene>
<keyword evidence="3" id="KW-1185">Reference proteome</keyword>